<evidence type="ECO:0000256" key="6">
    <source>
        <dbReference type="ARBA" id="ARBA00048859"/>
    </source>
</evidence>
<dbReference type="InterPro" id="IPR006132">
    <property type="entry name" value="Asp/Orn_carbamoyltranf_P-bd"/>
</dbReference>
<feature type="binding site" evidence="7">
    <location>
        <position position="59"/>
    </location>
    <ligand>
        <name>carbamoyl phosphate</name>
        <dbReference type="ChEBI" id="CHEBI:58228"/>
    </ligand>
</feature>
<dbReference type="NCBIfam" id="NF002032">
    <property type="entry name" value="PRK00856.1"/>
    <property type="match status" value="1"/>
</dbReference>
<dbReference type="GO" id="GO:0005829">
    <property type="term" value="C:cytosol"/>
    <property type="evidence" value="ECO:0007669"/>
    <property type="project" value="TreeGrafter"/>
</dbReference>
<evidence type="ECO:0000259" key="9">
    <source>
        <dbReference type="Pfam" id="PF02729"/>
    </source>
</evidence>
<dbReference type="SUPFAM" id="SSF53671">
    <property type="entry name" value="Aspartate/ornithine carbamoyltransferase"/>
    <property type="match status" value="1"/>
</dbReference>
<dbReference type="InterPro" id="IPR002082">
    <property type="entry name" value="Asp_carbamoyltransf"/>
</dbReference>
<feature type="domain" description="Aspartate/ornithine carbamoyltransferase carbamoyl-P binding" evidence="9">
    <location>
        <begin position="12"/>
        <end position="154"/>
    </location>
</feature>
<evidence type="ECO:0000256" key="2">
    <source>
        <dbReference type="ARBA" id="ARBA00008896"/>
    </source>
</evidence>
<dbReference type="NCBIfam" id="TIGR00670">
    <property type="entry name" value="asp_carb_tr"/>
    <property type="match status" value="1"/>
</dbReference>
<keyword evidence="4 7" id="KW-0665">Pyrimidine biosynthesis</keyword>
<evidence type="ECO:0000256" key="7">
    <source>
        <dbReference type="HAMAP-Rule" id="MF_00001"/>
    </source>
</evidence>
<dbReference type="OrthoDB" id="9774690at2"/>
<comment type="function">
    <text evidence="5 7">Catalyzes the condensation of carbamoyl phosphate and aspartate to form carbamoyl aspartate and inorganic phosphate, the committed step in the de novo pyrimidine nucleotide biosynthesis pathway.</text>
</comment>
<dbReference type="Pfam" id="PF00185">
    <property type="entry name" value="OTCace"/>
    <property type="match status" value="1"/>
</dbReference>
<dbReference type="InterPro" id="IPR006131">
    <property type="entry name" value="Asp_carbamoyltransf_Asp/Orn-bd"/>
</dbReference>
<dbReference type="PRINTS" id="PR00100">
    <property type="entry name" value="AOTCASE"/>
</dbReference>
<keyword evidence="11" id="KW-1185">Reference proteome</keyword>
<evidence type="ECO:0000313" key="10">
    <source>
        <dbReference type="EMBL" id="KRO02788.1"/>
    </source>
</evidence>
<feature type="binding site" evidence="7">
    <location>
        <position position="270"/>
    </location>
    <ligand>
        <name>carbamoyl phosphate</name>
        <dbReference type="ChEBI" id="CHEBI:58228"/>
    </ligand>
</feature>
<dbReference type="GO" id="GO:0006520">
    <property type="term" value="P:amino acid metabolic process"/>
    <property type="evidence" value="ECO:0007669"/>
    <property type="project" value="InterPro"/>
</dbReference>
<accession>A0A0R2LLV5</accession>
<proteinExistence type="inferred from homology"/>
<dbReference type="GO" id="GO:0006207">
    <property type="term" value="P:'de novo' pyrimidine nucleobase biosynthetic process"/>
    <property type="evidence" value="ECO:0007669"/>
    <property type="project" value="InterPro"/>
</dbReference>
<dbReference type="FunFam" id="3.40.50.1370:FF:000011">
    <property type="entry name" value="Aspartate carbamoyltransferase"/>
    <property type="match status" value="1"/>
</dbReference>
<dbReference type="AlphaFoldDB" id="A0A0R2LLV5"/>
<dbReference type="PRINTS" id="PR00101">
    <property type="entry name" value="ATCASE"/>
</dbReference>
<feature type="binding site" evidence="7">
    <location>
        <position position="271"/>
    </location>
    <ligand>
        <name>carbamoyl phosphate</name>
        <dbReference type="ChEBI" id="CHEBI:58228"/>
    </ligand>
</feature>
<dbReference type="EC" id="2.1.3.2" evidence="7"/>
<dbReference type="PANTHER" id="PTHR45753">
    <property type="entry name" value="ORNITHINE CARBAMOYLTRANSFERASE, MITOCHONDRIAL"/>
    <property type="match status" value="1"/>
</dbReference>
<feature type="binding site" evidence="7">
    <location>
        <position position="87"/>
    </location>
    <ligand>
        <name>L-aspartate</name>
        <dbReference type="ChEBI" id="CHEBI:29991"/>
    </ligand>
</feature>
<feature type="binding site" evidence="7">
    <location>
        <position position="226"/>
    </location>
    <ligand>
        <name>L-aspartate</name>
        <dbReference type="ChEBI" id="CHEBI:29991"/>
    </ligand>
</feature>
<sequence>MSSRKAPVLLSHFLSVEKLTTQQVFSLLQRAQDFKNSPTRPEFTREINVANLFFENSTRTKLSFTMAEQKLGLNIFPFSAQTSSVQKGESLYDTLLTMSAIGIDLAVIRHPQNTYYEEALNQPNSQLNLGLLNAGDGSGQHPSQCLLDLLTIYEEYGGFKDLKVAIVGDLKNSRVARSNMQMLKKLGAHLYFSGPSEWFTSEFSEYGEYVEFDQLVPQIDVLMLLRVQHERHTDLAQEQAFSAASYHQKYGLTISRYQQMQEKAIILHPGPINRDVEMASKLVEAPRSRFVKQMTNGVYVRMAMLEAVINGRQMGGFKCNKR</sequence>
<evidence type="ECO:0000313" key="11">
    <source>
        <dbReference type="Proteomes" id="UP000051886"/>
    </source>
</evidence>
<feature type="binding site" evidence="7">
    <location>
        <position position="109"/>
    </location>
    <ligand>
        <name>carbamoyl phosphate</name>
        <dbReference type="ChEBI" id="CHEBI:58228"/>
    </ligand>
</feature>
<dbReference type="GO" id="GO:0044205">
    <property type="term" value="P:'de novo' UMP biosynthetic process"/>
    <property type="evidence" value="ECO:0007669"/>
    <property type="project" value="UniProtKB-UniRule"/>
</dbReference>
<name>A0A0R2LLV5_9LACO</name>
<organism evidence="10 11">
    <name type="scientific">Ligilactobacillus pobuzihii</name>
    <dbReference type="NCBI Taxonomy" id="449659"/>
    <lineage>
        <taxon>Bacteria</taxon>
        <taxon>Bacillati</taxon>
        <taxon>Bacillota</taxon>
        <taxon>Bacilli</taxon>
        <taxon>Lactobacillales</taxon>
        <taxon>Lactobacillaceae</taxon>
        <taxon>Ligilactobacillus</taxon>
    </lineage>
</organism>
<dbReference type="RefSeq" id="WP_017868191.1">
    <property type="nucleotide sequence ID" value="NZ_BJYB01000001.1"/>
</dbReference>
<dbReference type="GO" id="GO:0016597">
    <property type="term" value="F:amino acid binding"/>
    <property type="evidence" value="ECO:0007669"/>
    <property type="project" value="InterPro"/>
</dbReference>
<dbReference type="Proteomes" id="UP000051886">
    <property type="component" value="Unassembled WGS sequence"/>
</dbReference>
<dbReference type="InterPro" id="IPR036901">
    <property type="entry name" value="Asp/Orn_carbamoylTrfase_sf"/>
</dbReference>
<dbReference type="PANTHER" id="PTHR45753:SF6">
    <property type="entry name" value="ASPARTATE CARBAMOYLTRANSFERASE"/>
    <property type="match status" value="1"/>
</dbReference>
<evidence type="ECO:0000256" key="5">
    <source>
        <dbReference type="ARBA" id="ARBA00043884"/>
    </source>
</evidence>
<dbReference type="InterPro" id="IPR006130">
    <property type="entry name" value="Asp/Orn_carbamoylTrfase"/>
</dbReference>
<dbReference type="Pfam" id="PF02729">
    <property type="entry name" value="OTCace_N"/>
    <property type="match status" value="1"/>
</dbReference>
<dbReference type="EMBL" id="JQCN01000001">
    <property type="protein sequence ID" value="KRO02788.1"/>
    <property type="molecule type" value="Genomic_DNA"/>
</dbReference>
<protein>
    <recommendedName>
        <fullName evidence="7">Aspartate carbamoyltransferase</fullName>
        <ecNumber evidence="7">2.1.3.2</ecNumber>
    </recommendedName>
    <alternativeName>
        <fullName evidence="7">Aspartate transcarbamylase</fullName>
        <shortName evidence="7">ATCase</shortName>
    </alternativeName>
</protein>
<feature type="binding site" evidence="7">
    <location>
        <position position="141"/>
    </location>
    <ligand>
        <name>carbamoyl phosphate</name>
        <dbReference type="ChEBI" id="CHEBI:58228"/>
    </ligand>
</feature>
<evidence type="ECO:0000256" key="4">
    <source>
        <dbReference type="ARBA" id="ARBA00022975"/>
    </source>
</evidence>
<gene>
    <name evidence="7" type="primary">pyrB</name>
    <name evidence="10" type="ORF">IV66_GL000214</name>
</gene>
<feature type="domain" description="Aspartate/ornithine carbamoyltransferase Asp/Orn-binding" evidence="8">
    <location>
        <begin position="160"/>
        <end position="307"/>
    </location>
</feature>
<comment type="subunit">
    <text evidence="7">Heterododecamer (2C3:3R2) of six catalytic PyrB chains organized as two trimers (C3), and six regulatory PyrI chains organized as three dimers (R2).</text>
</comment>
<evidence type="ECO:0000259" key="8">
    <source>
        <dbReference type="Pfam" id="PF00185"/>
    </source>
</evidence>
<evidence type="ECO:0000256" key="1">
    <source>
        <dbReference type="ARBA" id="ARBA00004852"/>
    </source>
</evidence>
<comment type="pathway">
    <text evidence="1 7">Pyrimidine metabolism; UMP biosynthesis via de novo pathway; (S)-dihydroorotate from bicarbonate: step 2/3.</text>
</comment>
<dbReference type="PROSITE" id="PS00097">
    <property type="entry name" value="CARBAMOYLTRANSFERASE"/>
    <property type="match status" value="1"/>
</dbReference>
<comment type="caution">
    <text evidence="10">The sequence shown here is derived from an EMBL/GenBank/DDBJ whole genome shotgun (WGS) entry which is preliminary data.</text>
</comment>
<feature type="binding site" evidence="7">
    <location>
        <position position="60"/>
    </location>
    <ligand>
        <name>carbamoyl phosphate</name>
        <dbReference type="ChEBI" id="CHEBI:58228"/>
    </ligand>
</feature>
<dbReference type="Gene3D" id="3.40.50.1370">
    <property type="entry name" value="Aspartate/ornithine carbamoyltransferase"/>
    <property type="match status" value="2"/>
</dbReference>
<reference evidence="10 11" key="1">
    <citation type="journal article" date="2015" name="Genome Announc.">
        <title>Expanding the biotechnology potential of lactobacilli through comparative genomics of 213 strains and associated genera.</title>
        <authorList>
            <person name="Sun Z."/>
            <person name="Harris H.M."/>
            <person name="McCann A."/>
            <person name="Guo C."/>
            <person name="Argimon S."/>
            <person name="Zhang W."/>
            <person name="Yang X."/>
            <person name="Jeffery I.B."/>
            <person name="Cooney J.C."/>
            <person name="Kagawa T.F."/>
            <person name="Liu W."/>
            <person name="Song Y."/>
            <person name="Salvetti E."/>
            <person name="Wrobel A."/>
            <person name="Rasinkangas P."/>
            <person name="Parkhill J."/>
            <person name="Rea M.C."/>
            <person name="O'Sullivan O."/>
            <person name="Ritari J."/>
            <person name="Douillard F.P."/>
            <person name="Paul Ross R."/>
            <person name="Yang R."/>
            <person name="Briner A.E."/>
            <person name="Felis G.E."/>
            <person name="de Vos W.M."/>
            <person name="Barrangou R."/>
            <person name="Klaenhammer T.R."/>
            <person name="Caufield P.W."/>
            <person name="Cui Y."/>
            <person name="Zhang H."/>
            <person name="O'Toole P.W."/>
        </authorList>
    </citation>
    <scope>NUCLEOTIDE SEQUENCE [LARGE SCALE GENOMIC DNA]</scope>
    <source>
        <strain evidence="10 11">NBRC 103219</strain>
    </source>
</reference>
<comment type="similarity">
    <text evidence="2 7">Belongs to the aspartate/ornithine carbamoyltransferase superfamily. ATCase family.</text>
</comment>
<comment type="catalytic activity">
    <reaction evidence="6 7">
        <text>carbamoyl phosphate + L-aspartate = N-carbamoyl-L-aspartate + phosphate + H(+)</text>
        <dbReference type="Rhea" id="RHEA:20013"/>
        <dbReference type="ChEBI" id="CHEBI:15378"/>
        <dbReference type="ChEBI" id="CHEBI:29991"/>
        <dbReference type="ChEBI" id="CHEBI:32814"/>
        <dbReference type="ChEBI" id="CHEBI:43474"/>
        <dbReference type="ChEBI" id="CHEBI:58228"/>
        <dbReference type="EC" id="2.1.3.2"/>
    </reaction>
</comment>
<keyword evidence="3 7" id="KW-0808">Transferase</keyword>
<dbReference type="PATRIC" id="fig|449659.4.peg.212"/>
<evidence type="ECO:0000256" key="3">
    <source>
        <dbReference type="ARBA" id="ARBA00022679"/>
    </source>
</evidence>
<dbReference type="UniPathway" id="UPA00070">
    <property type="reaction ID" value="UER00116"/>
</dbReference>
<dbReference type="STRING" id="449659.IV66_GL000214"/>
<feature type="binding site" evidence="7">
    <location>
        <position position="144"/>
    </location>
    <ligand>
        <name>carbamoyl phosphate</name>
        <dbReference type="ChEBI" id="CHEBI:58228"/>
    </ligand>
</feature>
<feature type="binding site" evidence="7">
    <location>
        <position position="174"/>
    </location>
    <ligand>
        <name>L-aspartate</name>
        <dbReference type="ChEBI" id="CHEBI:29991"/>
    </ligand>
</feature>
<dbReference type="GO" id="GO:0004070">
    <property type="term" value="F:aspartate carbamoyltransferase activity"/>
    <property type="evidence" value="ECO:0007669"/>
    <property type="project" value="UniProtKB-UniRule"/>
</dbReference>
<dbReference type="HAMAP" id="MF_00001">
    <property type="entry name" value="Asp_carb_tr"/>
    <property type="match status" value="1"/>
</dbReference>